<organism evidence="1 2">
    <name type="scientific">Erwinia tracheiphila</name>
    <dbReference type="NCBI Taxonomy" id="65700"/>
    <lineage>
        <taxon>Bacteria</taxon>
        <taxon>Pseudomonadati</taxon>
        <taxon>Pseudomonadota</taxon>
        <taxon>Gammaproteobacteria</taxon>
        <taxon>Enterobacterales</taxon>
        <taxon>Erwiniaceae</taxon>
        <taxon>Erwinia</taxon>
    </lineage>
</organism>
<dbReference type="EMBL" id="CP013970">
    <property type="protein sequence ID" value="AXF78585.1"/>
    <property type="molecule type" value="Genomic_DNA"/>
</dbReference>
<dbReference type="SUPFAM" id="SSF69635">
    <property type="entry name" value="Type III secretory system chaperone-like"/>
    <property type="match status" value="1"/>
</dbReference>
<name>A0A345CYR8_9GAMM</name>
<dbReference type="AlphaFoldDB" id="A0A345CYR8"/>
<protein>
    <submittedName>
        <fullName evidence="1">Type III chaperone protein ShcF</fullName>
    </submittedName>
</protein>
<gene>
    <name evidence="1" type="ORF">AV903_25440</name>
</gene>
<reference evidence="1 2" key="1">
    <citation type="submission" date="2016-01" db="EMBL/GenBank/DDBJ databases">
        <authorList>
            <person name="Oliw E.H."/>
        </authorList>
    </citation>
    <scope>NUCLEOTIDE SEQUENCE [LARGE SCALE GENOMIC DNA]</scope>
    <source>
        <strain evidence="1 2">MDcuke</strain>
    </source>
</reference>
<proteinExistence type="predicted"/>
<accession>A0A345CYR8</accession>
<evidence type="ECO:0000313" key="2">
    <source>
        <dbReference type="Proteomes" id="UP000264980"/>
    </source>
</evidence>
<dbReference type="RefSeq" id="WP_233481386.1">
    <property type="nucleotide sequence ID" value="NZ_CP013970.1"/>
</dbReference>
<dbReference type="Proteomes" id="UP000264980">
    <property type="component" value="Chromosome"/>
</dbReference>
<sequence>MKNAFDRLIDGLVQDYGVPPFSEKTHDDEVYCFTFENNISIKVYQDDTRWVYFLAELGTCPDLKKEALTELLSLNQFSVRKPFLTLGINEENIGVLHTRVPLIEVDNVEMRRIFENTVKTASSIKKQFNFQNKELSVLVAT</sequence>
<dbReference type="CDD" id="cd17025">
    <property type="entry name" value="T3SC_IA_ShcF-like"/>
    <property type="match status" value="1"/>
</dbReference>
<evidence type="ECO:0000313" key="1">
    <source>
        <dbReference type="EMBL" id="AXF78585.1"/>
    </source>
</evidence>
<dbReference type="InterPro" id="IPR010261">
    <property type="entry name" value="Tir_chaperone"/>
</dbReference>
<dbReference type="GO" id="GO:0030254">
    <property type="term" value="P:protein secretion by the type III secretion system"/>
    <property type="evidence" value="ECO:0007669"/>
    <property type="project" value="InterPro"/>
</dbReference>
<dbReference type="Pfam" id="PF05932">
    <property type="entry name" value="CesT"/>
    <property type="match status" value="1"/>
</dbReference>
<dbReference type="Gene3D" id="3.30.1460.10">
    <property type="match status" value="1"/>
</dbReference>